<accession>A0A1A6BME5</accession>
<dbReference type="PANTHER" id="PTHR43289:SF6">
    <property type="entry name" value="SERINE_THREONINE-PROTEIN KINASE NEKL-3"/>
    <property type="match status" value="1"/>
</dbReference>
<dbReference type="SMART" id="SM00220">
    <property type="entry name" value="S_TKc"/>
    <property type="match status" value="1"/>
</dbReference>
<dbReference type="InterPro" id="IPR000719">
    <property type="entry name" value="Prot_kinase_dom"/>
</dbReference>
<dbReference type="EMBL" id="MAEM01000071">
    <property type="protein sequence ID" value="OBS03513.1"/>
    <property type="molecule type" value="Genomic_DNA"/>
</dbReference>
<keyword evidence="8" id="KW-0418">Kinase</keyword>
<keyword evidence="7 12" id="KW-0547">Nucleotide-binding</keyword>
<evidence type="ECO:0000256" key="4">
    <source>
        <dbReference type="ARBA" id="ARBA00022527"/>
    </source>
</evidence>
<evidence type="ECO:0000256" key="6">
    <source>
        <dbReference type="ARBA" id="ARBA00022692"/>
    </source>
</evidence>
<evidence type="ECO:0000313" key="17">
    <source>
        <dbReference type="EMBL" id="ORV69880.1"/>
    </source>
</evidence>
<dbReference type="PROSITE" id="PS00108">
    <property type="entry name" value="PROTEIN_KINASE_ST"/>
    <property type="match status" value="1"/>
</dbReference>
<dbReference type="GO" id="GO:0004674">
    <property type="term" value="F:protein serine/threonine kinase activity"/>
    <property type="evidence" value="ECO:0007669"/>
    <property type="project" value="UniProtKB-KW"/>
</dbReference>
<dbReference type="GO" id="GO:0005886">
    <property type="term" value="C:plasma membrane"/>
    <property type="evidence" value="ECO:0007669"/>
    <property type="project" value="UniProtKB-SubCell"/>
</dbReference>
<keyword evidence="10 14" id="KW-1133">Transmembrane helix</keyword>
<feature type="compositionally biased region" description="Pro residues" evidence="13">
    <location>
        <begin position="322"/>
        <end position="333"/>
    </location>
</feature>
<keyword evidence="6 14" id="KW-0812">Transmembrane</keyword>
<keyword evidence="11 14" id="KW-0472">Membrane</keyword>
<dbReference type="RefSeq" id="WP_065132391.1">
    <property type="nucleotide sequence ID" value="NZ_JACKSU010000132.1"/>
</dbReference>
<evidence type="ECO:0000256" key="5">
    <source>
        <dbReference type="ARBA" id="ARBA00022679"/>
    </source>
</evidence>
<comment type="caution">
    <text evidence="16">The sequence shown here is derived from an EMBL/GenBank/DDBJ whole genome shotgun (WGS) entry which is preliminary data.</text>
</comment>
<evidence type="ECO:0000256" key="12">
    <source>
        <dbReference type="PROSITE-ProRule" id="PRU10141"/>
    </source>
</evidence>
<dbReference type="AlphaFoldDB" id="A0A1A6BME5"/>
<feature type="transmembrane region" description="Helical" evidence="14">
    <location>
        <begin position="349"/>
        <end position="371"/>
    </location>
</feature>
<gene>
    <name evidence="16" type="ORF">A9W98_09190</name>
    <name evidence="17" type="ORF">AWC08_06125</name>
</gene>
<dbReference type="InterPro" id="IPR008271">
    <property type="entry name" value="Ser/Thr_kinase_AS"/>
</dbReference>
<dbReference type="InterPro" id="IPR017441">
    <property type="entry name" value="Protein_kinase_ATP_BS"/>
</dbReference>
<comment type="subcellular location">
    <subcellularLocation>
        <location evidence="1">Cell membrane</location>
        <topology evidence="1">Single-pass membrane protein</topology>
    </subcellularLocation>
</comment>
<evidence type="ECO:0000256" key="7">
    <source>
        <dbReference type="ARBA" id="ARBA00022741"/>
    </source>
</evidence>
<dbReference type="Proteomes" id="UP000093757">
    <property type="component" value="Unassembled WGS sequence"/>
</dbReference>
<evidence type="ECO:0000256" key="11">
    <source>
        <dbReference type="ARBA" id="ARBA00023136"/>
    </source>
</evidence>
<evidence type="ECO:0000256" key="9">
    <source>
        <dbReference type="ARBA" id="ARBA00022840"/>
    </source>
</evidence>
<evidence type="ECO:0000256" key="13">
    <source>
        <dbReference type="SAM" id="MobiDB-lite"/>
    </source>
</evidence>
<proteinExistence type="predicted"/>
<dbReference type="InterPro" id="IPR011009">
    <property type="entry name" value="Kinase-like_dom_sf"/>
</dbReference>
<feature type="binding site" evidence="12">
    <location>
        <position position="40"/>
    </location>
    <ligand>
        <name>ATP</name>
        <dbReference type="ChEBI" id="CHEBI:30616"/>
    </ligand>
</feature>
<dbReference type="Gene3D" id="1.10.510.10">
    <property type="entry name" value="Transferase(Phosphotransferase) domain 1"/>
    <property type="match status" value="1"/>
</dbReference>
<evidence type="ECO:0000313" key="18">
    <source>
        <dbReference type="Proteomes" id="UP000093757"/>
    </source>
</evidence>
<dbReference type="SUPFAM" id="SSF56112">
    <property type="entry name" value="Protein kinase-like (PK-like)"/>
    <property type="match status" value="1"/>
</dbReference>
<evidence type="ECO:0000256" key="14">
    <source>
        <dbReference type="SAM" id="Phobius"/>
    </source>
</evidence>
<feature type="domain" description="Protein kinase" evidence="15">
    <location>
        <begin position="11"/>
        <end position="270"/>
    </location>
</feature>
<dbReference type="Gene3D" id="3.30.200.20">
    <property type="entry name" value="Phosphorylase Kinase, domain 1"/>
    <property type="match status" value="1"/>
</dbReference>
<organism evidence="16 18">
    <name type="scientific">Mycobacterium gordonae</name>
    <dbReference type="NCBI Taxonomy" id="1778"/>
    <lineage>
        <taxon>Bacteria</taxon>
        <taxon>Bacillati</taxon>
        <taxon>Actinomycetota</taxon>
        <taxon>Actinomycetes</taxon>
        <taxon>Mycobacteriales</taxon>
        <taxon>Mycobacteriaceae</taxon>
        <taxon>Mycobacterium</taxon>
    </lineage>
</organism>
<dbReference type="PANTHER" id="PTHR43289">
    <property type="entry name" value="MITOGEN-ACTIVATED PROTEIN KINASE KINASE KINASE 20-RELATED"/>
    <property type="match status" value="1"/>
</dbReference>
<dbReference type="FunFam" id="1.10.510.10:FF:000021">
    <property type="entry name" value="Serine/threonine protein kinase"/>
    <property type="match status" value="1"/>
</dbReference>
<sequence length="655" mass="70051">MDDEGTPFGRYRLIELIGRGGMGEVWRAFDTETQRVVAVKVLSANLANDPTFVQRFRREALAAAGLNDPHVIPIHHFGEIDGRLYVDMRLINGRDLQSIIAEGVMDPGRAVTIIEQIASALHSAHQIGLVHRDVKPSNILVTANDFAYLIDFGIASAAGEARMTHTGSVIGTWAYMAPERLNQGQTDPRSDTYSLACVLHECLTGSQPYPGTSIEQQIGGHLGLPTPRPSAFRRGLPIQLDGVIAIGMAKNPDQRYSTPIEMAAAARAAINQPGKAPAQHHTPAPVQASVPRNYYPAAPVSNTDATQYRQYVPPAGSDVPVSPSPPPGSPPRSPATTSSPPPNRKRRRAIVASGIVAAIAVIALVAVFALIPDDKTGPATTPLANSGPITGTYNVSFGPSIGLSGKPEPGTEPPGQETWKLRSVCGAKGCVATAARNAGSFKHPANLVFDDINGRWIAVALDTERCGNEDIEEWHWIYLLPRPDGSLAGEWIDDSVKCYSKRSVTFTRTGDADVAGLPDPATLPARVASPALGLRGFYRSRVTTATGQPKLGDQDFSVDTFCLRAGDRCLSRFVLTDFSDHQLFIFANNAWTENSEEDVPCPAGGTSHVRMTGVFPLPKPAPDPVTSLSGHGMEDVSGSACKGGPYDQVFTRIRD</sequence>
<keyword evidence="4" id="KW-0723">Serine/threonine-protein kinase</keyword>
<dbReference type="EC" id="2.7.11.1" evidence="2"/>
<keyword evidence="9 12" id="KW-0067">ATP-binding</keyword>
<dbReference type="EMBL" id="LQOY01000230">
    <property type="protein sequence ID" value="ORV69880.1"/>
    <property type="molecule type" value="Genomic_DNA"/>
</dbReference>
<evidence type="ECO:0000256" key="2">
    <source>
        <dbReference type="ARBA" id="ARBA00012513"/>
    </source>
</evidence>
<evidence type="ECO:0000313" key="16">
    <source>
        <dbReference type="EMBL" id="OBS03513.1"/>
    </source>
</evidence>
<keyword evidence="19" id="KW-1185">Reference proteome</keyword>
<feature type="region of interest" description="Disordered" evidence="13">
    <location>
        <begin position="271"/>
        <end position="290"/>
    </location>
</feature>
<keyword evidence="5" id="KW-0808">Transferase</keyword>
<dbReference type="PROSITE" id="PS00107">
    <property type="entry name" value="PROTEIN_KINASE_ATP"/>
    <property type="match status" value="1"/>
</dbReference>
<protein>
    <recommendedName>
        <fullName evidence="2">non-specific serine/threonine protein kinase</fullName>
        <ecNumber evidence="2">2.7.11.1</ecNumber>
    </recommendedName>
</protein>
<dbReference type="GO" id="GO:0005524">
    <property type="term" value="F:ATP binding"/>
    <property type="evidence" value="ECO:0007669"/>
    <property type="project" value="UniProtKB-UniRule"/>
</dbReference>
<dbReference type="CDD" id="cd14014">
    <property type="entry name" value="STKc_PknB_like"/>
    <property type="match status" value="1"/>
</dbReference>
<keyword evidence="3" id="KW-1003">Cell membrane</keyword>
<dbReference type="OrthoDB" id="4497069at2"/>
<reference evidence="17 19" key="1">
    <citation type="submission" date="2016-01" db="EMBL/GenBank/DDBJ databases">
        <title>The new phylogeny of the genus Mycobacterium.</title>
        <authorList>
            <person name="Tarcisio F."/>
            <person name="Conor M."/>
            <person name="Antonella G."/>
            <person name="Elisabetta G."/>
            <person name="Giulia F.S."/>
            <person name="Sara T."/>
            <person name="Anna F."/>
            <person name="Clotilde B."/>
            <person name="Roberto B."/>
            <person name="Veronica D.S."/>
            <person name="Fabio R."/>
            <person name="Monica P."/>
            <person name="Olivier J."/>
            <person name="Enrico T."/>
            <person name="Nicola S."/>
        </authorList>
    </citation>
    <scope>NUCLEOTIDE SEQUENCE [LARGE SCALE GENOMIC DNA]</scope>
    <source>
        <strain evidence="17 19">DSM 44160</strain>
    </source>
</reference>
<evidence type="ECO:0000259" key="15">
    <source>
        <dbReference type="PROSITE" id="PS50011"/>
    </source>
</evidence>
<evidence type="ECO:0000256" key="3">
    <source>
        <dbReference type="ARBA" id="ARBA00022475"/>
    </source>
</evidence>
<dbReference type="Pfam" id="PF00069">
    <property type="entry name" value="Pkinase"/>
    <property type="match status" value="1"/>
</dbReference>
<evidence type="ECO:0000256" key="8">
    <source>
        <dbReference type="ARBA" id="ARBA00022777"/>
    </source>
</evidence>
<feature type="region of interest" description="Disordered" evidence="13">
    <location>
        <begin position="310"/>
        <end position="345"/>
    </location>
</feature>
<dbReference type="PROSITE" id="PS50011">
    <property type="entry name" value="PROTEIN_KINASE_DOM"/>
    <property type="match status" value="1"/>
</dbReference>
<dbReference type="GO" id="GO:0080090">
    <property type="term" value="P:regulation of primary metabolic process"/>
    <property type="evidence" value="ECO:0007669"/>
    <property type="project" value="UniProtKB-ARBA"/>
</dbReference>
<dbReference type="Proteomes" id="UP000193928">
    <property type="component" value="Unassembled WGS sequence"/>
</dbReference>
<name>A0A1A6BME5_MYCGO</name>
<evidence type="ECO:0000256" key="10">
    <source>
        <dbReference type="ARBA" id="ARBA00022989"/>
    </source>
</evidence>
<evidence type="ECO:0000313" key="19">
    <source>
        <dbReference type="Proteomes" id="UP000193928"/>
    </source>
</evidence>
<reference evidence="16 18" key="2">
    <citation type="submission" date="2016-06" db="EMBL/GenBank/DDBJ databases">
        <authorList>
            <person name="Kjaerup R.B."/>
            <person name="Dalgaard T.S."/>
            <person name="Juul-Madsen H.R."/>
        </authorList>
    </citation>
    <scope>NUCLEOTIDE SEQUENCE [LARGE SCALE GENOMIC DNA]</scope>
    <source>
        <strain evidence="16 18">1245752.6</strain>
    </source>
</reference>
<evidence type="ECO:0000256" key="1">
    <source>
        <dbReference type="ARBA" id="ARBA00004162"/>
    </source>
</evidence>